<dbReference type="SUPFAM" id="SSF54106">
    <property type="entry name" value="LysM domain"/>
    <property type="match status" value="2"/>
</dbReference>
<dbReference type="PANTHER" id="PTHR39160:SF4">
    <property type="entry name" value="RESUSCITATION-PROMOTING FACTOR RPFB"/>
    <property type="match status" value="1"/>
</dbReference>
<dbReference type="InterPro" id="IPR010611">
    <property type="entry name" value="3D_dom"/>
</dbReference>
<feature type="chain" id="PRO_5039325642" evidence="2">
    <location>
        <begin position="24"/>
        <end position="291"/>
    </location>
</feature>
<feature type="signal peptide" evidence="2">
    <location>
        <begin position="1"/>
        <end position="23"/>
    </location>
</feature>
<sequence length="291" mass="30541">MMMKKWKHLLAGALMVAGALTLADTKATAASITVQPGQTLSQLAKVNGTTVEAVKYTNNLNSNVILAGQQLTLPFPYKVGSGDYMSYLAKRYNTTVTDILSVNHLDRTNLFIGEVIMIPVGKNGVTIPPVKAVETAPAPGAGKASVPAPVHATAPAPAHAPIKTTVPVLTPIPQAQPAVPTVAGLPYTKTVDVAATAYGPGNINWQWGGYTRIGTKVRAGVISVDPNVIPLGTKVWVTGYNSPLLPAGGFVAVAEDTGGAIKGNRVDLYIEANQQQLVQFGKQNIQLYILK</sequence>
<dbReference type="InterPro" id="IPR036908">
    <property type="entry name" value="RlpA-like_sf"/>
</dbReference>
<dbReference type="Gene3D" id="3.10.350.10">
    <property type="entry name" value="LysM domain"/>
    <property type="match status" value="2"/>
</dbReference>
<dbReference type="CDD" id="cd00118">
    <property type="entry name" value="LysM"/>
    <property type="match status" value="2"/>
</dbReference>
<evidence type="ECO:0000259" key="3">
    <source>
        <dbReference type="PROSITE" id="PS51782"/>
    </source>
</evidence>
<dbReference type="OrthoDB" id="9798935at2"/>
<dbReference type="PROSITE" id="PS51782">
    <property type="entry name" value="LYSM"/>
    <property type="match status" value="2"/>
</dbReference>
<evidence type="ECO:0000313" key="4">
    <source>
        <dbReference type="EMBL" id="PWK11289.1"/>
    </source>
</evidence>
<dbReference type="EMBL" id="QGGL01000011">
    <property type="protein sequence ID" value="PWK11289.1"/>
    <property type="molecule type" value="Genomic_DNA"/>
</dbReference>
<feature type="domain" description="LysM" evidence="3">
    <location>
        <begin position="30"/>
        <end position="73"/>
    </location>
</feature>
<dbReference type="PANTHER" id="PTHR39160">
    <property type="entry name" value="CELL WALL-BINDING PROTEIN YOCH"/>
    <property type="match status" value="1"/>
</dbReference>
<dbReference type="GO" id="GO:0019867">
    <property type="term" value="C:outer membrane"/>
    <property type="evidence" value="ECO:0007669"/>
    <property type="project" value="InterPro"/>
</dbReference>
<organism evidence="4 5">
    <name type="scientific">Tumebacillus permanentifrigoris</name>
    <dbReference type="NCBI Taxonomy" id="378543"/>
    <lineage>
        <taxon>Bacteria</taxon>
        <taxon>Bacillati</taxon>
        <taxon>Bacillota</taxon>
        <taxon>Bacilli</taxon>
        <taxon>Bacillales</taxon>
        <taxon>Alicyclobacillaceae</taxon>
        <taxon>Tumebacillus</taxon>
    </lineage>
</organism>
<evidence type="ECO:0000256" key="2">
    <source>
        <dbReference type="SAM" id="SignalP"/>
    </source>
</evidence>
<dbReference type="Gene3D" id="2.40.40.10">
    <property type="entry name" value="RlpA-like domain"/>
    <property type="match status" value="1"/>
</dbReference>
<dbReference type="InterPro" id="IPR059180">
    <property type="entry name" value="3D_YorM"/>
</dbReference>
<protein>
    <submittedName>
        <fullName evidence="4">3D (Asp-Asp-Asp) domain-containing protein</fullName>
    </submittedName>
</protein>
<proteinExistence type="predicted"/>
<dbReference type="Proteomes" id="UP000245634">
    <property type="component" value="Unassembled WGS sequence"/>
</dbReference>
<evidence type="ECO:0000256" key="1">
    <source>
        <dbReference type="ARBA" id="ARBA00022729"/>
    </source>
</evidence>
<comment type="caution">
    <text evidence="4">The sequence shown here is derived from an EMBL/GenBank/DDBJ whole genome shotgun (WGS) entry which is preliminary data.</text>
</comment>
<dbReference type="SMART" id="SM00257">
    <property type="entry name" value="LysM"/>
    <property type="match status" value="2"/>
</dbReference>
<dbReference type="GO" id="GO:0004553">
    <property type="term" value="F:hydrolase activity, hydrolyzing O-glycosyl compounds"/>
    <property type="evidence" value="ECO:0007669"/>
    <property type="project" value="InterPro"/>
</dbReference>
<dbReference type="GO" id="GO:0009254">
    <property type="term" value="P:peptidoglycan turnover"/>
    <property type="evidence" value="ECO:0007669"/>
    <property type="project" value="InterPro"/>
</dbReference>
<dbReference type="AlphaFoldDB" id="A0A316D7L0"/>
<keyword evidence="1 2" id="KW-0732">Signal</keyword>
<dbReference type="Pfam" id="PF06725">
    <property type="entry name" value="3D"/>
    <property type="match status" value="1"/>
</dbReference>
<reference evidence="4 5" key="1">
    <citation type="submission" date="2018-05" db="EMBL/GenBank/DDBJ databases">
        <title>Genomic Encyclopedia of Type Strains, Phase IV (KMG-IV): sequencing the most valuable type-strain genomes for metagenomic binning, comparative biology and taxonomic classification.</title>
        <authorList>
            <person name="Goeker M."/>
        </authorList>
    </citation>
    <scope>NUCLEOTIDE SEQUENCE [LARGE SCALE GENOMIC DNA]</scope>
    <source>
        <strain evidence="4 5">DSM 18773</strain>
    </source>
</reference>
<keyword evidence="5" id="KW-1185">Reference proteome</keyword>
<dbReference type="RefSeq" id="WP_109689849.1">
    <property type="nucleotide sequence ID" value="NZ_QGGL01000011.1"/>
</dbReference>
<evidence type="ECO:0000313" key="5">
    <source>
        <dbReference type="Proteomes" id="UP000245634"/>
    </source>
</evidence>
<name>A0A316D7L0_9BACL</name>
<gene>
    <name evidence="4" type="ORF">C7459_11184</name>
</gene>
<accession>A0A316D7L0</accession>
<dbReference type="CDD" id="cd14667">
    <property type="entry name" value="3D_containing_proteins"/>
    <property type="match status" value="1"/>
</dbReference>
<dbReference type="SUPFAM" id="SSF50685">
    <property type="entry name" value="Barwin-like endoglucanases"/>
    <property type="match status" value="1"/>
</dbReference>
<dbReference type="InterPro" id="IPR018392">
    <property type="entry name" value="LysM"/>
</dbReference>
<feature type="domain" description="LysM" evidence="3">
    <location>
        <begin position="75"/>
        <end position="118"/>
    </location>
</feature>
<dbReference type="Pfam" id="PF01476">
    <property type="entry name" value="LysM"/>
    <property type="match status" value="2"/>
</dbReference>
<dbReference type="InterPro" id="IPR051933">
    <property type="entry name" value="Resuscitation_pf_RpfB"/>
</dbReference>
<dbReference type="InterPro" id="IPR036779">
    <property type="entry name" value="LysM_dom_sf"/>
</dbReference>